<protein>
    <submittedName>
        <fullName evidence="2">Uncharacterized protein</fullName>
    </submittedName>
</protein>
<evidence type="ECO:0000313" key="3">
    <source>
        <dbReference type="Proteomes" id="UP001152519"/>
    </source>
</evidence>
<evidence type="ECO:0000256" key="1">
    <source>
        <dbReference type="SAM" id="MobiDB-lite"/>
    </source>
</evidence>
<reference evidence="2" key="1">
    <citation type="submission" date="2021-05" db="EMBL/GenBank/DDBJ databases">
        <authorList>
            <person name="Arsene-Ploetze F."/>
        </authorList>
    </citation>
    <scope>NUCLEOTIDE SEQUENCE</scope>
    <source>
        <strain evidence="2">DSM 42138</strain>
    </source>
</reference>
<name>A0A9W4DRQ8_9ACTN</name>
<accession>A0A9W4DRQ8</accession>
<feature type="region of interest" description="Disordered" evidence="1">
    <location>
        <begin position="1"/>
        <end position="61"/>
    </location>
</feature>
<evidence type="ECO:0000313" key="2">
    <source>
        <dbReference type="EMBL" id="CAG6396477.1"/>
    </source>
</evidence>
<dbReference type="Proteomes" id="UP001152519">
    <property type="component" value="Unassembled WGS sequence"/>
</dbReference>
<comment type="caution">
    <text evidence="2">The sequence shown here is derived from an EMBL/GenBank/DDBJ whole genome shotgun (WGS) entry which is preliminary data.</text>
</comment>
<sequence>MGQRTAHKRPLADPSRPDMRALSSDLSWERSHASLIVRPPPTSRTYPCFADPSPRSSRHSP</sequence>
<dbReference type="EMBL" id="CAJSLV010000072">
    <property type="protein sequence ID" value="CAG6396477.1"/>
    <property type="molecule type" value="Genomic_DNA"/>
</dbReference>
<proteinExistence type="predicted"/>
<dbReference type="AlphaFoldDB" id="A0A9W4DRQ8"/>
<organism evidence="2 3">
    <name type="scientific">Actinacidiphila cocklensis</name>
    <dbReference type="NCBI Taxonomy" id="887465"/>
    <lineage>
        <taxon>Bacteria</taxon>
        <taxon>Bacillati</taxon>
        <taxon>Actinomycetota</taxon>
        <taxon>Actinomycetes</taxon>
        <taxon>Kitasatosporales</taxon>
        <taxon>Streptomycetaceae</taxon>
        <taxon>Actinacidiphila</taxon>
    </lineage>
</organism>
<keyword evidence="3" id="KW-1185">Reference proteome</keyword>
<gene>
    <name evidence="2" type="ORF">SCOCK_410054</name>
</gene>